<comment type="caution">
    <text evidence="2">The sequence shown here is derived from an EMBL/GenBank/DDBJ whole genome shotgun (WGS) entry which is preliminary data.</text>
</comment>
<dbReference type="EMBL" id="AVOT02002053">
    <property type="protein sequence ID" value="MBW0469021.1"/>
    <property type="molecule type" value="Genomic_DNA"/>
</dbReference>
<dbReference type="AlphaFoldDB" id="A0A9Q3BN16"/>
<name>A0A9Q3BN16_9BASI</name>
<protein>
    <submittedName>
        <fullName evidence="2">Uncharacterized protein</fullName>
    </submittedName>
</protein>
<proteinExistence type="predicted"/>
<dbReference type="Proteomes" id="UP000765509">
    <property type="component" value="Unassembled WGS sequence"/>
</dbReference>
<reference evidence="2" key="1">
    <citation type="submission" date="2021-03" db="EMBL/GenBank/DDBJ databases">
        <title>Draft genome sequence of rust myrtle Austropuccinia psidii MF-1, a brazilian biotype.</title>
        <authorList>
            <person name="Quecine M.C."/>
            <person name="Pachon D.M.R."/>
            <person name="Bonatelli M.L."/>
            <person name="Correr F.H."/>
            <person name="Franceschini L.M."/>
            <person name="Leite T.F."/>
            <person name="Margarido G.R.A."/>
            <person name="Almeida C.A."/>
            <person name="Ferrarezi J.A."/>
            <person name="Labate C.A."/>
        </authorList>
    </citation>
    <scope>NUCLEOTIDE SEQUENCE</scope>
    <source>
        <strain evidence="2">MF-1</strain>
    </source>
</reference>
<evidence type="ECO:0000313" key="2">
    <source>
        <dbReference type="EMBL" id="MBW0469021.1"/>
    </source>
</evidence>
<organism evidence="2 3">
    <name type="scientific">Austropuccinia psidii MF-1</name>
    <dbReference type="NCBI Taxonomy" id="1389203"/>
    <lineage>
        <taxon>Eukaryota</taxon>
        <taxon>Fungi</taxon>
        <taxon>Dikarya</taxon>
        <taxon>Basidiomycota</taxon>
        <taxon>Pucciniomycotina</taxon>
        <taxon>Pucciniomycetes</taxon>
        <taxon>Pucciniales</taxon>
        <taxon>Sphaerophragmiaceae</taxon>
        <taxon>Austropuccinia</taxon>
    </lineage>
</organism>
<keyword evidence="3" id="KW-1185">Reference proteome</keyword>
<accession>A0A9Q3BN16</accession>
<evidence type="ECO:0000313" key="3">
    <source>
        <dbReference type="Proteomes" id="UP000765509"/>
    </source>
</evidence>
<gene>
    <name evidence="2" type="ORF">O181_008736</name>
</gene>
<feature type="region of interest" description="Disordered" evidence="1">
    <location>
        <begin position="1"/>
        <end position="62"/>
    </location>
</feature>
<sequence length="96" mass="11045">MTPDLEKEGVVASTSSKTAPEIPKENLKGAYKKQKGPRRNKRKGKGKENWNRSYPQQYRISKLEPSDMDSVFDVARSLMELTAKEQERMKRTFPGK</sequence>
<evidence type="ECO:0000256" key="1">
    <source>
        <dbReference type="SAM" id="MobiDB-lite"/>
    </source>
</evidence>
<feature type="compositionally biased region" description="Basic residues" evidence="1">
    <location>
        <begin position="30"/>
        <end position="45"/>
    </location>
</feature>